<keyword evidence="3" id="KW-1185">Reference proteome</keyword>
<organism evidence="2 3">
    <name type="scientific">Nesidiocoris tenuis</name>
    <dbReference type="NCBI Taxonomy" id="355587"/>
    <lineage>
        <taxon>Eukaryota</taxon>
        <taxon>Metazoa</taxon>
        <taxon>Ecdysozoa</taxon>
        <taxon>Arthropoda</taxon>
        <taxon>Hexapoda</taxon>
        <taxon>Insecta</taxon>
        <taxon>Pterygota</taxon>
        <taxon>Neoptera</taxon>
        <taxon>Paraneoptera</taxon>
        <taxon>Hemiptera</taxon>
        <taxon>Heteroptera</taxon>
        <taxon>Panheteroptera</taxon>
        <taxon>Cimicomorpha</taxon>
        <taxon>Miridae</taxon>
        <taxon>Dicyphina</taxon>
        <taxon>Nesidiocoris</taxon>
    </lineage>
</organism>
<gene>
    <name evidence="2" type="ORF">NTJ_03038</name>
</gene>
<proteinExistence type="predicted"/>
<feature type="compositionally biased region" description="Polar residues" evidence="1">
    <location>
        <begin position="1"/>
        <end position="14"/>
    </location>
</feature>
<accession>A0ABN7AFT6</accession>
<dbReference type="EMBL" id="AP028910">
    <property type="protein sequence ID" value="BES90229.1"/>
    <property type="molecule type" value="Genomic_DNA"/>
</dbReference>
<evidence type="ECO:0000313" key="2">
    <source>
        <dbReference type="EMBL" id="BES90229.1"/>
    </source>
</evidence>
<sequence>MDSRQIIATITRHGSSSSATSHQASIKTQLEHVDPFHPTAKPPPSNHIGNPDTLTKPDPGQVYGLSPDACAYLKELVR</sequence>
<evidence type="ECO:0000313" key="3">
    <source>
        <dbReference type="Proteomes" id="UP001307889"/>
    </source>
</evidence>
<protein>
    <submittedName>
        <fullName evidence="2">Uncharacterized protein</fullName>
    </submittedName>
</protein>
<evidence type="ECO:0000256" key="1">
    <source>
        <dbReference type="SAM" id="MobiDB-lite"/>
    </source>
</evidence>
<feature type="region of interest" description="Disordered" evidence="1">
    <location>
        <begin position="1"/>
        <end position="60"/>
    </location>
</feature>
<reference evidence="2 3" key="1">
    <citation type="submission" date="2023-09" db="EMBL/GenBank/DDBJ databases">
        <title>Nesidiocoris tenuis whole genome shotgun sequence.</title>
        <authorList>
            <person name="Shibata T."/>
            <person name="Shimoda M."/>
            <person name="Kobayashi T."/>
            <person name="Uehara T."/>
        </authorList>
    </citation>
    <scope>NUCLEOTIDE SEQUENCE [LARGE SCALE GENOMIC DNA]</scope>
    <source>
        <strain evidence="2 3">Japan</strain>
    </source>
</reference>
<name>A0ABN7AFT6_9HEMI</name>
<feature type="compositionally biased region" description="Low complexity" evidence="1">
    <location>
        <begin position="15"/>
        <end position="25"/>
    </location>
</feature>
<dbReference type="Proteomes" id="UP001307889">
    <property type="component" value="Chromosome 2"/>
</dbReference>